<accession>A0A1Y4DET3</accession>
<sequence length="241" mass="27230">MKRSLFILATLAMSSALYAQAETGNYTREKVLEIFSQYNPAVLENARQNADYNAILESFLAAYTSPQTEQNRYELIAVARNFDNSIRLQYATSVYEEAFVFSRMSGANLAPAALRFRKELFPLFENIWAVTVQLREYELQEVQAQLKALRKDKTLSDEERAEKENALRSRQAALQRESAALQENIGEQIIASVDAYIAQADQSLSEQLQAVRAAQAQAEAEQPLQTPNLQIKTKNKKPVAK</sequence>
<evidence type="ECO:0000313" key="4">
    <source>
        <dbReference type="Proteomes" id="UP000196368"/>
    </source>
</evidence>
<evidence type="ECO:0000313" key="3">
    <source>
        <dbReference type="EMBL" id="OUO57586.1"/>
    </source>
</evidence>
<protein>
    <recommendedName>
        <fullName evidence="5">DUF5667 domain-containing protein</fullName>
    </recommendedName>
</protein>
<feature type="region of interest" description="Disordered" evidence="1">
    <location>
        <begin position="215"/>
        <end position="241"/>
    </location>
</feature>
<comment type="caution">
    <text evidence="3">The sequence shown here is derived from an EMBL/GenBank/DDBJ whole genome shotgun (WGS) entry which is preliminary data.</text>
</comment>
<name>A0A1Y4DET3_9BACT</name>
<dbReference type="EMBL" id="NFJD01000001">
    <property type="protein sequence ID" value="OUO57586.1"/>
    <property type="molecule type" value="Genomic_DNA"/>
</dbReference>
<dbReference type="RefSeq" id="WP_087287185.1">
    <property type="nucleotide sequence ID" value="NZ_NFJD01000001.1"/>
</dbReference>
<evidence type="ECO:0008006" key="5">
    <source>
        <dbReference type="Google" id="ProtNLM"/>
    </source>
</evidence>
<feature type="signal peptide" evidence="2">
    <location>
        <begin position="1"/>
        <end position="21"/>
    </location>
</feature>
<feature type="chain" id="PRO_5013119388" description="DUF5667 domain-containing protein" evidence="2">
    <location>
        <begin position="22"/>
        <end position="241"/>
    </location>
</feature>
<organism evidence="3 4">
    <name type="scientific">Candidatus Avelusimicrobium gallicola</name>
    <dbReference type="NCBI Taxonomy" id="2562704"/>
    <lineage>
        <taxon>Bacteria</taxon>
        <taxon>Pseudomonadati</taxon>
        <taxon>Elusimicrobiota</taxon>
        <taxon>Elusimicrobia</taxon>
        <taxon>Elusimicrobiales</taxon>
        <taxon>Elusimicrobiaceae</taxon>
        <taxon>Candidatus Avelusimicrobium</taxon>
    </lineage>
</organism>
<dbReference type="Proteomes" id="UP000196368">
    <property type="component" value="Unassembled WGS sequence"/>
</dbReference>
<gene>
    <name evidence="3" type="ORF">B5F75_02085</name>
</gene>
<keyword evidence="2" id="KW-0732">Signal</keyword>
<dbReference type="AlphaFoldDB" id="A0A1Y4DET3"/>
<evidence type="ECO:0000256" key="1">
    <source>
        <dbReference type="SAM" id="MobiDB-lite"/>
    </source>
</evidence>
<reference evidence="4" key="1">
    <citation type="submission" date="2017-04" db="EMBL/GenBank/DDBJ databases">
        <title>Function of individual gut microbiota members based on whole genome sequencing of pure cultures obtained from chicken caecum.</title>
        <authorList>
            <person name="Medvecky M."/>
            <person name="Cejkova D."/>
            <person name="Polansky O."/>
            <person name="Karasova D."/>
            <person name="Kubasova T."/>
            <person name="Cizek A."/>
            <person name="Rychlik I."/>
        </authorList>
    </citation>
    <scope>NUCLEOTIDE SEQUENCE [LARGE SCALE GENOMIC DNA]</scope>
    <source>
        <strain evidence="4">An273</strain>
    </source>
</reference>
<proteinExistence type="predicted"/>
<keyword evidence="4" id="KW-1185">Reference proteome</keyword>
<feature type="compositionally biased region" description="Low complexity" evidence="1">
    <location>
        <begin position="215"/>
        <end position="225"/>
    </location>
</feature>
<evidence type="ECO:0000256" key="2">
    <source>
        <dbReference type="SAM" id="SignalP"/>
    </source>
</evidence>